<proteinExistence type="predicted"/>
<sequence>MNNNSTITFRQTLFPNPQRGRCICFRTVNLKAGAYGMGGANGTVSFYSIPFDFVSDGGDDDVVNYSNPDVEGLLPFYKGTDFPISSTLSSVGSSLFVVGGSKKCMRGGPSLTTFNSYRFDTTAPADGWRAISMLTPRTSPQTACLPPEHLIKP</sequence>
<name>A0ACC0P9Z0_RHOML</name>
<organism evidence="1 2">
    <name type="scientific">Rhododendron molle</name>
    <name type="common">Chinese azalea</name>
    <name type="synonym">Azalea mollis</name>
    <dbReference type="NCBI Taxonomy" id="49168"/>
    <lineage>
        <taxon>Eukaryota</taxon>
        <taxon>Viridiplantae</taxon>
        <taxon>Streptophyta</taxon>
        <taxon>Embryophyta</taxon>
        <taxon>Tracheophyta</taxon>
        <taxon>Spermatophyta</taxon>
        <taxon>Magnoliopsida</taxon>
        <taxon>eudicotyledons</taxon>
        <taxon>Gunneridae</taxon>
        <taxon>Pentapetalae</taxon>
        <taxon>asterids</taxon>
        <taxon>Ericales</taxon>
        <taxon>Ericaceae</taxon>
        <taxon>Ericoideae</taxon>
        <taxon>Rhodoreae</taxon>
        <taxon>Rhododendron</taxon>
    </lineage>
</organism>
<dbReference type="EMBL" id="CM046390">
    <property type="protein sequence ID" value="KAI8562503.1"/>
    <property type="molecule type" value="Genomic_DNA"/>
</dbReference>
<evidence type="ECO:0000313" key="1">
    <source>
        <dbReference type="EMBL" id="KAI8562503.1"/>
    </source>
</evidence>
<comment type="caution">
    <text evidence="1">The sequence shown here is derived from an EMBL/GenBank/DDBJ whole genome shotgun (WGS) entry which is preliminary data.</text>
</comment>
<protein>
    <submittedName>
        <fullName evidence="1">Uncharacterized protein</fullName>
    </submittedName>
</protein>
<evidence type="ECO:0000313" key="2">
    <source>
        <dbReference type="Proteomes" id="UP001062846"/>
    </source>
</evidence>
<gene>
    <name evidence="1" type="ORF">RHMOL_Rhmol03G0041100</name>
</gene>
<accession>A0ACC0P9Z0</accession>
<dbReference type="Proteomes" id="UP001062846">
    <property type="component" value="Chromosome 3"/>
</dbReference>
<reference evidence="1" key="1">
    <citation type="submission" date="2022-02" db="EMBL/GenBank/DDBJ databases">
        <title>Plant Genome Project.</title>
        <authorList>
            <person name="Zhang R.-G."/>
        </authorList>
    </citation>
    <scope>NUCLEOTIDE SEQUENCE</scope>
    <source>
        <strain evidence="1">AT1</strain>
    </source>
</reference>
<keyword evidence="2" id="KW-1185">Reference proteome</keyword>